<sequence>MPSAGSSGSGPAATSSGRNPRACENCRARRIKCSGRQPCEACVAVGVGEGCQTRIKSRPNRLPRVAVESAIDARVAPTWRSANFVGSVEKDVERWAEGKGIILSAALSDAFPVRDASLPMAAVSSTLPSQPDNETALVHSCLPVLPYFDFIHSDTLLELLTTYHAEREALDPPSMALLFASFCIGSFSRSKTDPGLHIAGDAIEWFRRTLLVLDGWDGVSLTALIALHLLHMFTTQAGGILETRDVLKRMANMVHKAELHRSLDGEEVSKLPFSTIYKDSWFATICDSPPFLNVVDISLRMSRQAETPQDLDRGPVYVPVLMQLTEFENDLMTKLHRAPLSNGLTAGYISQLDGRWSVWLKEFKEEQARMAGPMLYVYATIRFHWLRCLLHYSLLHSPPYSASSQALLARSVSHIIRGYAKCATDHRYTPSWPDLRRITTCGHLVLLLHDAEEYVRDEAEDLLSFVLKLVAGLKGNCPMAMDALTMLTRLMRLAGESTLLGGAHGDRLRNIRRPACRPFCSSASCRPVPLRLLLPPLSNDWSLDSTFASILDGSYEQ</sequence>
<dbReference type="STRING" id="1890683.A0A427YXG4"/>
<dbReference type="GO" id="GO:0000981">
    <property type="term" value="F:DNA-binding transcription factor activity, RNA polymerase II-specific"/>
    <property type="evidence" value="ECO:0007669"/>
    <property type="project" value="InterPro"/>
</dbReference>
<organism evidence="7 8">
    <name type="scientific">Saitozyma podzolica</name>
    <dbReference type="NCBI Taxonomy" id="1890683"/>
    <lineage>
        <taxon>Eukaryota</taxon>
        <taxon>Fungi</taxon>
        <taxon>Dikarya</taxon>
        <taxon>Basidiomycota</taxon>
        <taxon>Agaricomycotina</taxon>
        <taxon>Tremellomycetes</taxon>
        <taxon>Tremellales</taxon>
        <taxon>Trimorphomycetaceae</taxon>
        <taxon>Saitozyma</taxon>
    </lineage>
</organism>
<evidence type="ECO:0000313" key="7">
    <source>
        <dbReference type="EMBL" id="RSH95764.1"/>
    </source>
</evidence>
<evidence type="ECO:0000256" key="4">
    <source>
        <dbReference type="ARBA" id="ARBA00023242"/>
    </source>
</evidence>
<proteinExistence type="predicted"/>
<comment type="subcellular location">
    <subcellularLocation>
        <location evidence="1">Nucleus</location>
    </subcellularLocation>
</comment>
<evidence type="ECO:0000259" key="6">
    <source>
        <dbReference type="PROSITE" id="PS50048"/>
    </source>
</evidence>
<dbReference type="GO" id="GO:0008270">
    <property type="term" value="F:zinc ion binding"/>
    <property type="evidence" value="ECO:0007669"/>
    <property type="project" value="InterPro"/>
</dbReference>
<dbReference type="PANTHER" id="PTHR46910:SF3">
    <property type="entry name" value="HALOTOLERANCE PROTEIN 9-RELATED"/>
    <property type="match status" value="1"/>
</dbReference>
<comment type="caution">
    <text evidence="7">The sequence shown here is derived from an EMBL/GenBank/DDBJ whole genome shotgun (WGS) entry which is preliminary data.</text>
</comment>
<dbReference type="CDD" id="cd00067">
    <property type="entry name" value="GAL4"/>
    <property type="match status" value="1"/>
</dbReference>
<dbReference type="PROSITE" id="PS00463">
    <property type="entry name" value="ZN2_CY6_FUNGAL_1"/>
    <property type="match status" value="1"/>
</dbReference>
<evidence type="ECO:0000256" key="1">
    <source>
        <dbReference type="ARBA" id="ARBA00004123"/>
    </source>
</evidence>
<dbReference type="Pfam" id="PF00172">
    <property type="entry name" value="Zn_clus"/>
    <property type="match status" value="1"/>
</dbReference>
<dbReference type="Proteomes" id="UP000279259">
    <property type="component" value="Unassembled WGS sequence"/>
</dbReference>
<keyword evidence="8" id="KW-1185">Reference proteome</keyword>
<gene>
    <name evidence="7" type="ORF">EHS25_000856</name>
</gene>
<dbReference type="InterPro" id="IPR036864">
    <property type="entry name" value="Zn2-C6_fun-type_DNA-bd_sf"/>
</dbReference>
<name>A0A427YXG4_9TREE</name>
<dbReference type="OrthoDB" id="39175at2759"/>
<accession>A0A427YXG4</accession>
<dbReference type="GO" id="GO:0005634">
    <property type="term" value="C:nucleus"/>
    <property type="evidence" value="ECO:0007669"/>
    <property type="project" value="UniProtKB-SubCell"/>
</dbReference>
<feature type="region of interest" description="Disordered" evidence="5">
    <location>
        <begin position="1"/>
        <end position="21"/>
    </location>
</feature>
<evidence type="ECO:0000256" key="5">
    <source>
        <dbReference type="SAM" id="MobiDB-lite"/>
    </source>
</evidence>
<dbReference type="SMART" id="SM00066">
    <property type="entry name" value="GAL4"/>
    <property type="match status" value="1"/>
</dbReference>
<dbReference type="AlphaFoldDB" id="A0A427YXG4"/>
<dbReference type="GO" id="GO:0003677">
    <property type="term" value="F:DNA binding"/>
    <property type="evidence" value="ECO:0007669"/>
    <property type="project" value="UniProtKB-KW"/>
</dbReference>
<dbReference type="PANTHER" id="PTHR46910">
    <property type="entry name" value="TRANSCRIPTION FACTOR PDR1"/>
    <property type="match status" value="1"/>
</dbReference>
<reference evidence="7 8" key="1">
    <citation type="submission" date="2018-11" db="EMBL/GenBank/DDBJ databases">
        <title>Genome sequence of Saitozyma podzolica DSM 27192.</title>
        <authorList>
            <person name="Aliyu H."/>
            <person name="Gorte O."/>
            <person name="Ochsenreither K."/>
        </authorList>
    </citation>
    <scope>NUCLEOTIDE SEQUENCE [LARGE SCALE GENOMIC DNA]</scope>
    <source>
        <strain evidence="7 8">DSM 27192</strain>
    </source>
</reference>
<dbReference type="CDD" id="cd12148">
    <property type="entry name" value="fungal_TF_MHR"/>
    <property type="match status" value="1"/>
</dbReference>
<keyword evidence="4" id="KW-0539">Nucleus</keyword>
<dbReference type="Gene3D" id="4.10.240.10">
    <property type="entry name" value="Zn(2)-C6 fungal-type DNA-binding domain"/>
    <property type="match status" value="1"/>
</dbReference>
<evidence type="ECO:0000256" key="3">
    <source>
        <dbReference type="ARBA" id="ARBA00023125"/>
    </source>
</evidence>
<dbReference type="PROSITE" id="PS50048">
    <property type="entry name" value="ZN2_CY6_FUNGAL_2"/>
    <property type="match status" value="1"/>
</dbReference>
<dbReference type="InterPro" id="IPR050987">
    <property type="entry name" value="AtrR-like"/>
</dbReference>
<feature type="compositionally biased region" description="Low complexity" evidence="5">
    <location>
        <begin position="1"/>
        <end position="17"/>
    </location>
</feature>
<dbReference type="InterPro" id="IPR001138">
    <property type="entry name" value="Zn2Cys6_DnaBD"/>
</dbReference>
<evidence type="ECO:0000313" key="8">
    <source>
        <dbReference type="Proteomes" id="UP000279259"/>
    </source>
</evidence>
<feature type="domain" description="Zn(2)-C6 fungal-type" evidence="6">
    <location>
        <begin position="22"/>
        <end position="53"/>
    </location>
</feature>
<keyword evidence="2" id="KW-0479">Metal-binding</keyword>
<dbReference type="SUPFAM" id="SSF57701">
    <property type="entry name" value="Zn2/Cys6 DNA-binding domain"/>
    <property type="match status" value="1"/>
</dbReference>
<keyword evidence="3" id="KW-0238">DNA-binding</keyword>
<dbReference type="EMBL" id="RSCD01000001">
    <property type="protein sequence ID" value="RSH95764.1"/>
    <property type="molecule type" value="Genomic_DNA"/>
</dbReference>
<evidence type="ECO:0000256" key="2">
    <source>
        <dbReference type="ARBA" id="ARBA00022723"/>
    </source>
</evidence>
<protein>
    <recommendedName>
        <fullName evidence="6">Zn(2)-C6 fungal-type domain-containing protein</fullName>
    </recommendedName>
</protein>